<dbReference type="EMBL" id="VZUS01000001">
    <property type="protein sequence ID" value="KAB1186984.1"/>
    <property type="molecule type" value="Genomic_DNA"/>
</dbReference>
<dbReference type="PANTHER" id="PTHR43428:SF1">
    <property type="entry name" value="ARSENATE REDUCTASE"/>
    <property type="match status" value="1"/>
</dbReference>
<dbReference type="Pfam" id="PF01451">
    <property type="entry name" value="LMWPc"/>
    <property type="match status" value="1"/>
</dbReference>
<dbReference type="SUPFAM" id="SSF52788">
    <property type="entry name" value="Phosphotyrosine protein phosphatases I"/>
    <property type="match status" value="1"/>
</dbReference>
<evidence type="ECO:0000259" key="2">
    <source>
        <dbReference type="SMART" id="SM00226"/>
    </source>
</evidence>
<comment type="caution">
    <text evidence="3">The sequence shown here is derived from an EMBL/GenBank/DDBJ whole genome shotgun (WGS) entry which is preliminary data.</text>
</comment>
<dbReference type="RefSeq" id="WP_151135187.1">
    <property type="nucleotide sequence ID" value="NZ_VZUS01000001.1"/>
</dbReference>
<feature type="domain" description="Phosphotyrosine protein phosphatase I" evidence="2">
    <location>
        <begin position="7"/>
        <end position="139"/>
    </location>
</feature>
<accession>A0A643JV64</accession>
<dbReference type="PANTHER" id="PTHR43428">
    <property type="entry name" value="ARSENATE REDUCTASE"/>
    <property type="match status" value="1"/>
</dbReference>
<name>A0A643JV64_9EURY</name>
<evidence type="ECO:0000313" key="3">
    <source>
        <dbReference type="EMBL" id="KAB1186984.1"/>
    </source>
</evidence>
<dbReference type="AlphaFoldDB" id="A0A643JV64"/>
<dbReference type="Gene3D" id="3.40.50.2300">
    <property type="match status" value="1"/>
</dbReference>
<proteinExistence type="predicted"/>
<reference evidence="3" key="1">
    <citation type="submission" date="2019-09" db="EMBL/GenBank/DDBJ databases">
        <title>Genomic analysis of Haloferax sp. CBA1149.</title>
        <authorList>
            <person name="Roh S.W."/>
        </authorList>
    </citation>
    <scope>NUCLEOTIDE SEQUENCE</scope>
    <source>
        <strain evidence="3">CBA1149</strain>
    </source>
</reference>
<dbReference type="SMART" id="SM00226">
    <property type="entry name" value="LMWPc"/>
    <property type="match status" value="1"/>
</dbReference>
<keyword evidence="1" id="KW-0059">Arsenical resistance</keyword>
<protein>
    <submittedName>
        <fullName evidence="3">Low molecular weight phosphatase family protein</fullName>
    </submittedName>
</protein>
<sequence length="144" mass="15909">MAHNEQTRVAFVCVQNAGRSQMATAFARRERDERDVGDEIDILTGGTDPADHVHDEVVDVMSEKGFELAGETPRAISQDEIMDVDIVITMGCSAEGICPMTWRGDARDWDLDDPDGQELDAVREIRDDIEGRVSALFDELVGEA</sequence>
<organism evidence="3">
    <name type="scientific">Haloferax sp. CBA1149</name>
    <dbReference type="NCBI Taxonomy" id="2650753"/>
    <lineage>
        <taxon>Archaea</taxon>
        <taxon>Methanobacteriati</taxon>
        <taxon>Methanobacteriota</taxon>
        <taxon>Stenosarchaea group</taxon>
        <taxon>Halobacteria</taxon>
        <taxon>Halobacteriales</taxon>
        <taxon>Haloferacaceae</taxon>
        <taxon>Haloferax</taxon>
    </lineage>
</organism>
<dbReference type="InterPro" id="IPR036196">
    <property type="entry name" value="Ptyr_pPase_sf"/>
</dbReference>
<dbReference type="GO" id="GO:0046685">
    <property type="term" value="P:response to arsenic-containing substance"/>
    <property type="evidence" value="ECO:0007669"/>
    <property type="project" value="UniProtKB-KW"/>
</dbReference>
<dbReference type="InterPro" id="IPR023485">
    <property type="entry name" value="Ptyr_pPase"/>
</dbReference>
<evidence type="ECO:0000256" key="1">
    <source>
        <dbReference type="ARBA" id="ARBA00022849"/>
    </source>
</evidence>
<gene>
    <name evidence="3" type="ORF">Hfx1149_02630</name>
</gene>